<evidence type="ECO:0008006" key="3">
    <source>
        <dbReference type="Google" id="ProtNLM"/>
    </source>
</evidence>
<evidence type="ECO:0000313" key="2">
    <source>
        <dbReference type="Proteomes" id="UP000190121"/>
    </source>
</evidence>
<sequence>MSGILIAYDNDNQTELHDLFEACADDAKQACVDNGLYYESVCPPSLTEENVIGVMPNHQLCFIASHGDYDGIYNESKQEVISIRTTNYNFDGKGLYSIACSCAKNLRPHLLGLGLQFFVGYNELFTTKGDLEPFVISAMSGLKSVLSGDNIETAKEKMLASFDEQIAILDTKDRWGAAYLLRNKEALVFEGDGTLVLSSL</sequence>
<organism evidence="1 2">
    <name type="scientific">Porphyromonas circumdentaria</name>
    <dbReference type="NCBI Taxonomy" id="29524"/>
    <lineage>
        <taxon>Bacteria</taxon>
        <taxon>Pseudomonadati</taxon>
        <taxon>Bacteroidota</taxon>
        <taxon>Bacteroidia</taxon>
        <taxon>Bacteroidales</taxon>
        <taxon>Porphyromonadaceae</taxon>
        <taxon>Porphyromonas</taxon>
    </lineage>
</organism>
<name>A0A1T4Q622_9PORP</name>
<dbReference type="OrthoDB" id="1095158at2"/>
<protein>
    <recommendedName>
        <fullName evidence="3">CHAT domain-containing protein</fullName>
    </recommendedName>
</protein>
<dbReference type="EMBL" id="FUXE01000027">
    <property type="protein sequence ID" value="SJZ99149.1"/>
    <property type="molecule type" value="Genomic_DNA"/>
</dbReference>
<accession>A0A1T4Q622</accession>
<dbReference type="Proteomes" id="UP000190121">
    <property type="component" value="Unassembled WGS sequence"/>
</dbReference>
<gene>
    <name evidence="1" type="ORF">SAMN02745171_01711</name>
</gene>
<keyword evidence="2" id="KW-1185">Reference proteome</keyword>
<evidence type="ECO:0000313" key="1">
    <source>
        <dbReference type="EMBL" id="SJZ99149.1"/>
    </source>
</evidence>
<proteinExistence type="predicted"/>
<dbReference type="AlphaFoldDB" id="A0A1T4Q622"/>
<reference evidence="2" key="1">
    <citation type="submission" date="2017-02" db="EMBL/GenBank/DDBJ databases">
        <authorList>
            <person name="Varghese N."/>
            <person name="Submissions S."/>
        </authorList>
    </citation>
    <scope>NUCLEOTIDE SEQUENCE [LARGE SCALE GENOMIC DNA]</scope>
    <source>
        <strain evidence="2">ATCC 51356</strain>
    </source>
</reference>
<dbReference type="STRING" id="29524.SAMN02745171_01711"/>
<dbReference type="RefSeq" id="WP_078737580.1">
    <property type="nucleotide sequence ID" value="NZ_FUXE01000027.1"/>
</dbReference>